<dbReference type="Proteomes" id="UP000054870">
    <property type="component" value="Unassembled WGS sequence"/>
</dbReference>
<dbReference type="SUPFAM" id="SSF51735">
    <property type="entry name" value="NAD(P)-binding Rossmann-fold domains"/>
    <property type="match status" value="1"/>
</dbReference>
<comment type="caution">
    <text evidence="2">The sequence shown here is derived from an EMBL/GenBank/DDBJ whole genome shotgun (WGS) entry which is preliminary data.</text>
</comment>
<gene>
    <name evidence="2" type="ORF">AWB75_02219</name>
</gene>
<protein>
    <submittedName>
        <fullName evidence="2">NmrA family protein</fullName>
    </submittedName>
</protein>
<accession>A0A158AI39</accession>
<dbReference type="InterPro" id="IPR051604">
    <property type="entry name" value="Ergot_Alk_Oxidoreductase"/>
</dbReference>
<evidence type="ECO:0000313" key="2">
    <source>
        <dbReference type="EMBL" id="SAK57430.1"/>
    </source>
</evidence>
<name>A0A158AI39_9BURK</name>
<dbReference type="InterPro" id="IPR036291">
    <property type="entry name" value="NAD(P)-bd_dom_sf"/>
</dbReference>
<dbReference type="PANTHER" id="PTHR43162:SF1">
    <property type="entry name" value="PRESTALK A DIFFERENTIATION PROTEIN A"/>
    <property type="match status" value="1"/>
</dbReference>
<dbReference type="Pfam" id="PF05368">
    <property type="entry name" value="NmrA"/>
    <property type="match status" value="1"/>
</dbReference>
<proteinExistence type="predicted"/>
<dbReference type="OrthoDB" id="9780595at2"/>
<dbReference type="EMBL" id="FCOF02000008">
    <property type="protein sequence ID" value="SAK57430.1"/>
    <property type="molecule type" value="Genomic_DNA"/>
</dbReference>
<keyword evidence="3" id="KW-1185">Reference proteome</keyword>
<evidence type="ECO:0000313" key="3">
    <source>
        <dbReference type="Proteomes" id="UP000054870"/>
    </source>
</evidence>
<feature type="domain" description="NmrA-like" evidence="1">
    <location>
        <begin position="3"/>
        <end position="283"/>
    </location>
</feature>
<dbReference type="Gene3D" id="3.90.25.10">
    <property type="entry name" value="UDP-galactose 4-epimerase, domain 1"/>
    <property type="match status" value="1"/>
</dbReference>
<reference evidence="2" key="1">
    <citation type="submission" date="2016-01" db="EMBL/GenBank/DDBJ databases">
        <authorList>
            <person name="Peeters C."/>
        </authorList>
    </citation>
    <scope>NUCLEOTIDE SEQUENCE [LARGE SCALE GENOMIC DNA]</scope>
    <source>
        <strain evidence="2">LMG 29318</strain>
    </source>
</reference>
<dbReference type="InterPro" id="IPR008030">
    <property type="entry name" value="NmrA-like"/>
</dbReference>
<organism evidence="2 3">
    <name type="scientific">Caballeronia catudaia</name>
    <dbReference type="NCBI Taxonomy" id="1777136"/>
    <lineage>
        <taxon>Bacteria</taxon>
        <taxon>Pseudomonadati</taxon>
        <taxon>Pseudomonadota</taxon>
        <taxon>Betaproteobacteria</taxon>
        <taxon>Burkholderiales</taxon>
        <taxon>Burkholderiaceae</taxon>
        <taxon>Caballeronia</taxon>
    </lineage>
</organism>
<dbReference type="AlphaFoldDB" id="A0A158AI39"/>
<sequence>MEQRKILVTAAAGKTGVHVVQNLLGRGHSVRALVRKEDERSEALRRAGAEVVTGDLLSHDDAIRATTNMDAAYLCFPVRPGFIQATAYFADAARRAGLDAVVNMSQISARENARSHAARDHWIAERVLDWSGVPTVHIRPTFFSEWLVFPWVRDTIVRDGEIALPFGDGKHAPIAAEDQARFIAAVLANPDGHIGKAYELCGPAQMTQSEIAEVMSEVLNRKIAYSPATLDGYREHLNHYDLPEFTIQHFIEVAVDYQNGVFEGTDSVIEQVTGKAPQTVEEFVRANRDVFERGHRN</sequence>
<evidence type="ECO:0000259" key="1">
    <source>
        <dbReference type="Pfam" id="PF05368"/>
    </source>
</evidence>
<dbReference type="Gene3D" id="3.40.50.720">
    <property type="entry name" value="NAD(P)-binding Rossmann-like Domain"/>
    <property type="match status" value="1"/>
</dbReference>
<dbReference type="RefSeq" id="WP_061124140.1">
    <property type="nucleotide sequence ID" value="NZ_FCOF02000008.1"/>
</dbReference>
<dbReference type="PANTHER" id="PTHR43162">
    <property type="match status" value="1"/>
</dbReference>